<dbReference type="STRING" id="543379.A0A232ED13"/>
<sequence>MDQCDKTSVQSNLKTLENLLADISTDEDDDAYTTSSQNVEATSSGEGEEGGETEEGEEREEEDAAQAEDAVVDVQFVPAEMVVGADDAREEEMQAEEEEESEAETSEAAEGEHEHFYVSREEADDARQQAAAGYLQPNEVGEGGDGGDRAIESEDPPVNEDPQHMSNVDRLLSICREPIAAVNNILQRLMERAADESENMVEYANHPCVERREQILEFLSRPIEPEEMRYTRRSAEGVVTEHFFNQRNPRDRQINELIRRGLEGFSKYPNSLKQDIARIMYVRRAQEIRWFFNACKDNENSVLLSTENLPELFHRLGQKYIDSDASSITVLPLSTSSSSYSNTTVESADYEADESDECMQVGGGFESLENSSQDGFSDNEQDEEAQAEEEEVSDTEDHTDSQGGRDQNMDVDSEQNEDIQPPGNRFIIFQNNSHYISKYKLEGRRLILKIKPPPEDGSINPIVWLELVIRDIYAYIISLCNDNDMIGVSVRSLNFARGPGGLSLRLVNNFFYNDLWNLISGLAQSNEDFQIDESFIMTLTLVNVPNGGRGGKKNINVDTLGQRSIVTIRNIDNLCLPRALIVGESFITYKKSATNEAREIWNIVRDSRRSMQKERANLLTISANVVIPEIGCGIREIEAYQEYYVEKNIAIVIYDSLSFGSGEPAFYDGRPLLNSNNFDVIYLLYDAGRRHFDTILNLSGAARSHFFCEHCNKNYRFIDEHRCSAKCHRCFCTPACNTDIDVIKCFQCNREFFGEICFDRHKTAGSYKKNNKKVCDVVRVCTMCCKRINIFKSKHECGVNWCNLCRKKHD</sequence>
<dbReference type="AlphaFoldDB" id="A0A232ED13"/>
<evidence type="ECO:0000256" key="1">
    <source>
        <dbReference type="SAM" id="Coils"/>
    </source>
</evidence>
<feature type="coiled-coil region" evidence="1">
    <location>
        <begin position="179"/>
        <end position="206"/>
    </location>
</feature>
<reference evidence="3 4" key="1">
    <citation type="journal article" date="2017" name="Curr. Biol.">
        <title>The Evolution of Venom by Co-option of Single-Copy Genes.</title>
        <authorList>
            <person name="Martinson E.O."/>
            <person name="Mrinalini"/>
            <person name="Kelkar Y.D."/>
            <person name="Chang C.H."/>
            <person name="Werren J.H."/>
        </authorList>
    </citation>
    <scope>NUCLEOTIDE SEQUENCE [LARGE SCALE GENOMIC DNA]</scope>
    <source>
        <strain evidence="3 4">Alberta</strain>
        <tissue evidence="3">Whole body</tissue>
    </source>
</reference>
<keyword evidence="1" id="KW-0175">Coiled coil</keyword>
<comment type="caution">
    <text evidence="3">The sequence shown here is derived from an EMBL/GenBank/DDBJ whole genome shotgun (WGS) entry which is preliminary data.</text>
</comment>
<accession>A0A232ED13</accession>
<evidence type="ECO:0000256" key="2">
    <source>
        <dbReference type="SAM" id="MobiDB-lite"/>
    </source>
</evidence>
<keyword evidence="4" id="KW-1185">Reference proteome</keyword>
<feature type="region of interest" description="Disordered" evidence="2">
    <location>
        <begin position="134"/>
        <end position="164"/>
    </location>
</feature>
<feature type="compositionally biased region" description="Low complexity" evidence="2">
    <location>
        <begin position="333"/>
        <end position="347"/>
    </location>
</feature>
<feature type="non-terminal residue" evidence="3">
    <location>
        <position position="810"/>
    </location>
</feature>
<feature type="compositionally biased region" description="Acidic residues" evidence="2">
    <location>
        <begin position="348"/>
        <end position="357"/>
    </location>
</feature>
<dbReference type="OrthoDB" id="6740702at2759"/>
<gene>
    <name evidence="3" type="ORF">TSAR_005620</name>
</gene>
<proteinExistence type="predicted"/>
<feature type="region of interest" description="Disordered" evidence="2">
    <location>
        <begin position="24"/>
        <end position="113"/>
    </location>
</feature>
<feature type="compositionally biased region" description="Acidic residues" evidence="2">
    <location>
        <begin position="377"/>
        <end position="394"/>
    </location>
</feature>
<evidence type="ECO:0000313" key="4">
    <source>
        <dbReference type="Proteomes" id="UP000215335"/>
    </source>
</evidence>
<protein>
    <submittedName>
        <fullName evidence="3">Uncharacterized protein</fullName>
    </submittedName>
</protein>
<dbReference type="Proteomes" id="UP000215335">
    <property type="component" value="Unassembled WGS sequence"/>
</dbReference>
<feature type="compositionally biased region" description="Acidic residues" evidence="2">
    <location>
        <begin position="88"/>
        <end position="109"/>
    </location>
</feature>
<dbReference type="EMBL" id="NNAY01009982">
    <property type="protein sequence ID" value="OXU16227.1"/>
    <property type="molecule type" value="Genomic_DNA"/>
</dbReference>
<feature type="region of interest" description="Disordered" evidence="2">
    <location>
        <begin position="333"/>
        <end position="425"/>
    </location>
</feature>
<feature type="compositionally biased region" description="Acidic residues" evidence="2">
    <location>
        <begin position="46"/>
        <end position="66"/>
    </location>
</feature>
<name>A0A232ED13_9HYME</name>
<organism evidence="3 4">
    <name type="scientific">Trichomalopsis sarcophagae</name>
    <dbReference type="NCBI Taxonomy" id="543379"/>
    <lineage>
        <taxon>Eukaryota</taxon>
        <taxon>Metazoa</taxon>
        <taxon>Ecdysozoa</taxon>
        <taxon>Arthropoda</taxon>
        <taxon>Hexapoda</taxon>
        <taxon>Insecta</taxon>
        <taxon>Pterygota</taxon>
        <taxon>Neoptera</taxon>
        <taxon>Endopterygota</taxon>
        <taxon>Hymenoptera</taxon>
        <taxon>Apocrita</taxon>
        <taxon>Proctotrupomorpha</taxon>
        <taxon>Chalcidoidea</taxon>
        <taxon>Pteromalidae</taxon>
        <taxon>Pteromalinae</taxon>
        <taxon>Trichomalopsis</taxon>
    </lineage>
</organism>
<evidence type="ECO:0000313" key="3">
    <source>
        <dbReference type="EMBL" id="OXU16227.1"/>
    </source>
</evidence>